<name>A0A6A5T878_9PLEO</name>
<gene>
    <name evidence="2" type="ORF">EJ02DRAFT_391519</name>
</gene>
<sequence length="984" mass="110185">MVYADEDEVDWSDGSLNPPSPGFMEPVAGPSRRSPVPEACDDSDSLSLSDTYEQYSVPCGLPLDSTFPRDDNTQLHPTRLQRARTGVRLNRRMPSKEDYSNFALYQANQKAYEATFLKTFVAHALHPDQIAQCSEDMTDEQPTVEHYLKSVSREVNRIANKMVWNAHCRIVHLLANDGKDGAPFLDVHAFNSEVFSNFGPGNLSFVTRKMDESWHRVNPNPSMVRFSTTDYPTNRHAAPLEEIDDVTGTLFRKNVFGKTLPIGRPTKLPTSRKQRGQNMPGAAIREERHVAPRGNWLTFTSPAILTERLSPLPTIFTPHEAVDDAEMPDASQALQSLAGSHILQLGGKRIHSPADRSTLYPNISRVPPTQVEELFGRYGVNSLNSEHIYRPTQTFRIDIEKVHSWRMRLINGHKRRLMQKWGNPPQTLDRALQGIRQAVAAAIAMGYRPTEDDYQEQVQAITAREQQQDTHPHRSRDEEEVPSIRDKKGKGRAVEETRDSQEQSTESPNKKRKVGPTAAKSAATKPSTKQKTMVPKSAKQIVSHPHPTKAVNHKPLPPHPSGSKTLELHQNLPPDAYFESASIDEKPAWRCGIKHAMGHYYNAGDRKSCRGCNTSICESSKVNWMDFYMLSRSFHYQPAPGTNWRPCKPTGKTRKSDRPCHNSIAKDAYWSAVNAGATEGDAHQMGISAVREFLKPKPPPKEPTPEPTPEPEPDHGPHLSGSTTMEHDQELPDGAYWEKQEHHVEYAWRCDVNHALGRYYLAGDKKTCPGCGSSRTGQGKRETMDFYLPQSLVVRQEAPGLSKWKPRKPNKSAKPNLSNKSAVTHNQMCSRAYFKIVDEGHGVEEALRLAVEQIDAELDEKQEEVMRKQGVQDDDDAESVGEVGETSTQATHLKNDSTNTSHATRSNTGHAATPTNNAYRRNSRGGGTFRMIPEKMNINDLSDDEMDEVEVYESDREQTQGAPSPREVIEISSAEEESSGSDSE</sequence>
<evidence type="ECO:0000256" key="1">
    <source>
        <dbReference type="SAM" id="MobiDB-lite"/>
    </source>
</evidence>
<feature type="region of interest" description="Disordered" evidence="1">
    <location>
        <begin position="802"/>
        <end position="822"/>
    </location>
</feature>
<organism evidence="2 3">
    <name type="scientific">Clathrospora elynae</name>
    <dbReference type="NCBI Taxonomy" id="706981"/>
    <lineage>
        <taxon>Eukaryota</taxon>
        <taxon>Fungi</taxon>
        <taxon>Dikarya</taxon>
        <taxon>Ascomycota</taxon>
        <taxon>Pezizomycotina</taxon>
        <taxon>Dothideomycetes</taxon>
        <taxon>Pleosporomycetidae</taxon>
        <taxon>Pleosporales</taxon>
        <taxon>Diademaceae</taxon>
        <taxon>Clathrospora</taxon>
    </lineage>
</organism>
<feature type="compositionally biased region" description="Polar residues" evidence="1">
    <location>
        <begin position="813"/>
        <end position="822"/>
    </location>
</feature>
<dbReference type="AlphaFoldDB" id="A0A6A5T878"/>
<feature type="compositionally biased region" description="Acidic residues" evidence="1">
    <location>
        <begin position="941"/>
        <end position="952"/>
    </location>
</feature>
<dbReference type="Proteomes" id="UP000800038">
    <property type="component" value="Unassembled WGS sequence"/>
</dbReference>
<dbReference type="EMBL" id="ML975997">
    <property type="protein sequence ID" value="KAF1948002.1"/>
    <property type="molecule type" value="Genomic_DNA"/>
</dbReference>
<proteinExistence type="predicted"/>
<feature type="compositionally biased region" description="Polar residues" evidence="1">
    <location>
        <begin position="885"/>
        <end position="920"/>
    </location>
</feature>
<feature type="compositionally biased region" description="Acidic residues" evidence="1">
    <location>
        <begin position="973"/>
        <end position="984"/>
    </location>
</feature>
<evidence type="ECO:0000313" key="2">
    <source>
        <dbReference type="EMBL" id="KAF1948002.1"/>
    </source>
</evidence>
<keyword evidence="3" id="KW-1185">Reference proteome</keyword>
<dbReference type="OrthoDB" id="3792198at2759"/>
<feature type="compositionally biased region" description="Acidic residues" evidence="1">
    <location>
        <begin position="1"/>
        <end position="11"/>
    </location>
</feature>
<evidence type="ECO:0000313" key="3">
    <source>
        <dbReference type="Proteomes" id="UP000800038"/>
    </source>
</evidence>
<accession>A0A6A5T878</accession>
<feature type="compositionally biased region" description="Low complexity" evidence="1">
    <location>
        <begin position="516"/>
        <end position="532"/>
    </location>
</feature>
<feature type="region of interest" description="Disordered" evidence="1">
    <location>
        <begin position="694"/>
        <end position="728"/>
    </location>
</feature>
<feature type="compositionally biased region" description="Basic and acidic residues" evidence="1">
    <location>
        <begin position="694"/>
        <end position="704"/>
    </location>
</feature>
<feature type="region of interest" description="Disordered" evidence="1">
    <location>
        <begin position="463"/>
        <end position="565"/>
    </location>
</feature>
<feature type="region of interest" description="Disordered" evidence="1">
    <location>
        <begin position="861"/>
        <end position="984"/>
    </location>
</feature>
<feature type="region of interest" description="Disordered" evidence="1">
    <location>
        <begin position="1"/>
        <end position="45"/>
    </location>
</feature>
<reference evidence="2" key="1">
    <citation type="journal article" date="2020" name="Stud. Mycol.">
        <title>101 Dothideomycetes genomes: a test case for predicting lifestyles and emergence of pathogens.</title>
        <authorList>
            <person name="Haridas S."/>
            <person name="Albert R."/>
            <person name="Binder M."/>
            <person name="Bloem J."/>
            <person name="Labutti K."/>
            <person name="Salamov A."/>
            <person name="Andreopoulos B."/>
            <person name="Baker S."/>
            <person name="Barry K."/>
            <person name="Bills G."/>
            <person name="Bluhm B."/>
            <person name="Cannon C."/>
            <person name="Castanera R."/>
            <person name="Culley D."/>
            <person name="Daum C."/>
            <person name="Ezra D."/>
            <person name="Gonzalez J."/>
            <person name="Henrissat B."/>
            <person name="Kuo A."/>
            <person name="Liang C."/>
            <person name="Lipzen A."/>
            <person name="Lutzoni F."/>
            <person name="Magnuson J."/>
            <person name="Mondo S."/>
            <person name="Nolan M."/>
            <person name="Ohm R."/>
            <person name="Pangilinan J."/>
            <person name="Park H.-J."/>
            <person name="Ramirez L."/>
            <person name="Alfaro M."/>
            <person name="Sun H."/>
            <person name="Tritt A."/>
            <person name="Yoshinaga Y."/>
            <person name="Zwiers L.-H."/>
            <person name="Turgeon B."/>
            <person name="Goodwin S."/>
            <person name="Spatafora J."/>
            <person name="Crous P."/>
            <person name="Grigoriev I."/>
        </authorList>
    </citation>
    <scope>NUCLEOTIDE SEQUENCE</scope>
    <source>
        <strain evidence="2">CBS 161.51</strain>
    </source>
</reference>
<feature type="compositionally biased region" description="Basic and acidic residues" evidence="1">
    <location>
        <begin position="466"/>
        <end position="501"/>
    </location>
</feature>
<protein>
    <submittedName>
        <fullName evidence="2">Uncharacterized protein</fullName>
    </submittedName>
</protein>